<dbReference type="CDD" id="cd01949">
    <property type="entry name" value="GGDEF"/>
    <property type="match status" value="1"/>
</dbReference>
<name>A0A6G8S4Z9_9GAMM</name>
<evidence type="ECO:0000313" key="6">
    <source>
        <dbReference type="Proteomes" id="UP000501939"/>
    </source>
</evidence>
<proteinExistence type="predicted"/>
<dbReference type="RefSeq" id="WP_166325218.1">
    <property type="nucleotide sequence ID" value="NZ_CP049916.1"/>
</dbReference>
<dbReference type="EMBL" id="CP049916">
    <property type="protein sequence ID" value="QIO09306.1"/>
    <property type="molecule type" value="Genomic_DNA"/>
</dbReference>
<dbReference type="NCBIfam" id="TIGR00254">
    <property type="entry name" value="GGDEF"/>
    <property type="match status" value="1"/>
</dbReference>
<dbReference type="InterPro" id="IPR029787">
    <property type="entry name" value="Nucleotide_cyclase"/>
</dbReference>
<dbReference type="GO" id="GO:0052621">
    <property type="term" value="F:diguanylate cyclase activity"/>
    <property type="evidence" value="ECO:0007669"/>
    <property type="project" value="UniProtKB-EC"/>
</dbReference>
<sequence length="468" mass="54969">MEHADLTYFDLSPISMWLQDFSGVKKIFNRWKAEGIQDLEAFLMQDTQRLFECLETIHTLHVNKSTLRLYEAQDLDEILAHFIAFLTPEVTEFQIKFFCALWNGNAHCAIPVVNYTCKGKQIDIQLSATIVPGYEESWEMLMLTTEEISAYQQARRFAESVFLHSPTALWVKDYSLIKARFDQLRTDGIQHLDAYIEQHPEFLRQSFELIQSKQINQAFQTLFKIDDQQDSLQQLNQLFTQNNDQYLYHQLMHLWNGQHHLQREYEYTLPNGAKIFVLEQLNIFPDAQDSWRTIQVSFTDLTERKLLEDHLHYLSQYDQLTQLHNRTFFNEEIQRLQQQQIYPIACIYMDLNGLKVINDVQGHHHGDLMLKRFGNILIDATQNKACSVSRIGGDEFVVLMPKANLAQAEALMQEIEHRILVENHHNAGLSVAMGIAYSEQFDHLESLIKLADQNMYQSKRKHYQMMQQ</sequence>
<dbReference type="InterPro" id="IPR000700">
    <property type="entry name" value="PAS-assoc_C"/>
</dbReference>
<dbReference type="PANTHER" id="PTHR45138:SF9">
    <property type="entry name" value="DIGUANYLATE CYCLASE DGCM-RELATED"/>
    <property type="match status" value="1"/>
</dbReference>
<feature type="domain" description="PAC" evidence="3">
    <location>
        <begin position="261"/>
        <end position="313"/>
    </location>
</feature>
<dbReference type="PROSITE" id="PS50887">
    <property type="entry name" value="GGDEF"/>
    <property type="match status" value="1"/>
</dbReference>
<dbReference type="EC" id="2.7.7.65" evidence="1"/>
<reference evidence="5 6" key="1">
    <citation type="submission" date="2020-03" db="EMBL/GenBank/DDBJ databases">
        <authorList>
            <person name="Zhu W."/>
        </authorList>
    </citation>
    <scope>NUCLEOTIDE SEQUENCE [LARGE SCALE GENOMIC DNA]</scope>
    <source>
        <strain evidence="5 6">185</strain>
    </source>
</reference>
<evidence type="ECO:0000256" key="1">
    <source>
        <dbReference type="ARBA" id="ARBA00012528"/>
    </source>
</evidence>
<keyword evidence="6" id="KW-1185">Reference proteome</keyword>
<dbReference type="InterPro" id="IPR000160">
    <property type="entry name" value="GGDEF_dom"/>
</dbReference>
<comment type="catalytic activity">
    <reaction evidence="2">
        <text>2 GTP = 3',3'-c-di-GMP + 2 diphosphate</text>
        <dbReference type="Rhea" id="RHEA:24898"/>
        <dbReference type="ChEBI" id="CHEBI:33019"/>
        <dbReference type="ChEBI" id="CHEBI:37565"/>
        <dbReference type="ChEBI" id="CHEBI:58805"/>
        <dbReference type="EC" id="2.7.7.65"/>
    </reaction>
</comment>
<protein>
    <recommendedName>
        <fullName evidence="1">diguanylate cyclase</fullName>
        <ecNumber evidence="1">2.7.7.65</ecNumber>
    </recommendedName>
</protein>
<dbReference type="Gene3D" id="3.30.450.20">
    <property type="entry name" value="PAS domain"/>
    <property type="match status" value="1"/>
</dbReference>
<evidence type="ECO:0000313" key="5">
    <source>
        <dbReference type="EMBL" id="QIO09306.1"/>
    </source>
</evidence>
<dbReference type="SUPFAM" id="SSF55073">
    <property type="entry name" value="Nucleotide cyclase"/>
    <property type="match status" value="1"/>
</dbReference>
<dbReference type="Pfam" id="PF00990">
    <property type="entry name" value="GGDEF"/>
    <property type="match status" value="1"/>
</dbReference>
<feature type="domain" description="GGDEF" evidence="4">
    <location>
        <begin position="342"/>
        <end position="468"/>
    </location>
</feature>
<gene>
    <name evidence="5" type="ORF">G8D99_09950</name>
</gene>
<dbReference type="InterPro" id="IPR035965">
    <property type="entry name" value="PAS-like_dom_sf"/>
</dbReference>
<dbReference type="Gene3D" id="3.30.70.270">
    <property type="match status" value="1"/>
</dbReference>
<dbReference type="InterPro" id="IPR043128">
    <property type="entry name" value="Rev_trsase/Diguanyl_cyclase"/>
</dbReference>
<dbReference type="SUPFAM" id="SSF55785">
    <property type="entry name" value="PYP-like sensor domain (PAS domain)"/>
    <property type="match status" value="1"/>
</dbReference>
<evidence type="ECO:0000259" key="3">
    <source>
        <dbReference type="PROSITE" id="PS50113"/>
    </source>
</evidence>
<evidence type="ECO:0000259" key="4">
    <source>
        <dbReference type="PROSITE" id="PS50887"/>
    </source>
</evidence>
<evidence type="ECO:0000256" key="2">
    <source>
        <dbReference type="ARBA" id="ARBA00034247"/>
    </source>
</evidence>
<dbReference type="SMART" id="SM00267">
    <property type="entry name" value="GGDEF"/>
    <property type="match status" value="1"/>
</dbReference>
<accession>A0A6G8S4Z9</accession>
<dbReference type="PANTHER" id="PTHR45138">
    <property type="entry name" value="REGULATORY COMPONENTS OF SENSORY TRANSDUCTION SYSTEM"/>
    <property type="match status" value="1"/>
</dbReference>
<dbReference type="KEGG" id="alj:G8D99_09950"/>
<dbReference type="PROSITE" id="PS50113">
    <property type="entry name" value="PAC"/>
    <property type="match status" value="1"/>
</dbReference>
<organism evidence="5 6">
    <name type="scientific">Acinetobacter lanii</name>
    <dbReference type="NCBI Taxonomy" id="2715163"/>
    <lineage>
        <taxon>Bacteria</taxon>
        <taxon>Pseudomonadati</taxon>
        <taxon>Pseudomonadota</taxon>
        <taxon>Gammaproteobacteria</taxon>
        <taxon>Moraxellales</taxon>
        <taxon>Moraxellaceae</taxon>
        <taxon>Acinetobacter</taxon>
    </lineage>
</organism>
<dbReference type="InterPro" id="IPR050469">
    <property type="entry name" value="Diguanylate_Cyclase"/>
</dbReference>
<dbReference type="AlphaFoldDB" id="A0A6G8S4Z9"/>
<dbReference type="Proteomes" id="UP000501939">
    <property type="component" value="Chromosome"/>
</dbReference>